<name>A0A0E3ZTC5_9BACT</name>
<keyword evidence="1" id="KW-1133">Transmembrane helix</keyword>
<proteinExistence type="predicted"/>
<dbReference type="STRING" id="1379870.SD10_02600"/>
<gene>
    <name evidence="3" type="ORF">SD10_02600</name>
</gene>
<keyword evidence="4" id="KW-1185">Reference proteome</keyword>
<dbReference type="InterPro" id="IPR036374">
    <property type="entry name" value="OxRdtase_Mopterin-bd_sf"/>
</dbReference>
<dbReference type="Proteomes" id="UP000033054">
    <property type="component" value="Chromosome"/>
</dbReference>
<evidence type="ECO:0000313" key="3">
    <source>
        <dbReference type="EMBL" id="AKD53959.1"/>
    </source>
</evidence>
<dbReference type="HOGENOM" id="CLU_045520_2_0_10"/>
<dbReference type="AlphaFoldDB" id="A0A0E3ZTC5"/>
<organism evidence="3 4">
    <name type="scientific">Spirosoma radiotolerans</name>
    <dbReference type="NCBI Taxonomy" id="1379870"/>
    <lineage>
        <taxon>Bacteria</taxon>
        <taxon>Pseudomonadati</taxon>
        <taxon>Bacteroidota</taxon>
        <taxon>Cytophagia</taxon>
        <taxon>Cytophagales</taxon>
        <taxon>Cytophagaceae</taxon>
        <taxon>Spirosoma</taxon>
    </lineage>
</organism>
<accession>A0A0E3ZTC5</accession>
<dbReference type="Gene3D" id="3.90.420.10">
    <property type="entry name" value="Oxidoreductase, molybdopterin-binding domain"/>
    <property type="match status" value="1"/>
</dbReference>
<keyword evidence="1" id="KW-0812">Transmembrane</keyword>
<keyword evidence="1" id="KW-0472">Membrane</keyword>
<dbReference type="RefSeq" id="WP_046375554.1">
    <property type="nucleotide sequence ID" value="NZ_CP010429.1"/>
</dbReference>
<dbReference type="PANTHER" id="PTHR43032">
    <property type="entry name" value="PROTEIN-METHIONINE-SULFOXIDE REDUCTASE"/>
    <property type="match status" value="1"/>
</dbReference>
<dbReference type="CDD" id="cd00321">
    <property type="entry name" value="SO_family_Moco"/>
    <property type="match status" value="1"/>
</dbReference>
<dbReference type="SUPFAM" id="SSF56524">
    <property type="entry name" value="Oxidoreductase molybdopterin-binding domain"/>
    <property type="match status" value="1"/>
</dbReference>
<dbReference type="KEGG" id="srd:SD10_02600"/>
<feature type="domain" description="Oxidoreductase molybdopterin-binding" evidence="2">
    <location>
        <begin position="103"/>
        <end position="261"/>
    </location>
</feature>
<dbReference type="PATRIC" id="fig|1379870.5.peg.577"/>
<dbReference type="Pfam" id="PF00174">
    <property type="entry name" value="Oxidored_molyb"/>
    <property type="match status" value="1"/>
</dbReference>
<sequence length="272" mass="30708">MSQSNEPKLPESDVPESAVRRRMLKSFGWFALAAAVPVGIYEWITNSPKLLGVKKPFRRVLDANEQVARTYFSNTHLVRTYPVNQAAKKARVNGYDGIKTPVAEDWKLQIDRKAGAPAEPSQPLLLTIDDIKALPKHEMAYEFKCIEGWSQIQHWGGARLSDFLVAHKLGTKSGNAPNPDNTDDLFKYIGMETPDKGYYVGIDMESAMHPQTLLAYELNGEPITAPHGAPLRLIIPVKYGVKNLKRIGRIFFSDERPRDFWAERGYDYYVGL</sequence>
<dbReference type="EMBL" id="CP010429">
    <property type="protein sequence ID" value="AKD53959.1"/>
    <property type="molecule type" value="Genomic_DNA"/>
</dbReference>
<feature type="transmembrane region" description="Helical" evidence="1">
    <location>
        <begin position="27"/>
        <end position="44"/>
    </location>
</feature>
<evidence type="ECO:0000256" key="1">
    <source>
        <dbReference type="SAM" id="Phobius"/>
    </source>
</evidence>
<evidence type="ECO:0000259" key="2">
    <source>
        <dbReference type="Pfam" id="PF00174"/>
    </source>
</evidence>
<dbReference type="InterPro" id="IPR000572">
    <property type="entry name" value="OxRdtase_Mopterin-bd_dom"/>
</dbReference>
<reference evidence="3 4" key="1">
    <citation type="journal article" date="2014" name="Curr. Microbiol.">
        <title>Spirosoma radiotolerans sp. nov., a gamma-radiation-resistant bacterium isolated from gamma ray-irradiated soil.</title>
        <authorList>
            <person name="Lee J.J."/>
            <person name="Srinivasan S."/>
            <person name="Lim S."/>
            <person name="Joe M."/>
            <person name="Im S."/>
            <person name="Bae S.I."/>
            <person name="Park K.R."/>
            <person name="Han J.H."/>
            <person name="Park S.H."/>
            <person name="Joo B.M."/>
            <person name="Park S.J."/>
            <person name="Kim M.K."/>
        </authorList>
    </citation>
    <scope>NUCLEOTIDE SEQUENCE [LARGE SCALE GENOMIC DNA]</scope>
    <source>
        <strain evidence="3 4">DG5A</strain>
    </source>
</reference>
<evidence type="ECO:0000313" key="4">
    <source>
        <dbReference type="Proteomes" id="UP000033054"/>
    </source>
</evidence>
<protein>
    <submittedName>
        <fullName evidence="3">Molybdopterin-binding oxidoreductase</fullName>
    </submittedName>
</protein>
<dbReference type="OrthoDB" id="9778777at2"/>